<protein>
    <submittedName>
        <fullName evidence="3">Amidase</fullName>
    </submittedName>
</protein>
<evidence type="ECO:0000313" key="4">
    <source>
        <dbReference type="Proteomes" id="UP000309033"/>
    </source>
</evidence>
<organism evidence="3 4">
    <name type="scientific">Microbispora triticiradicis</name>
    <dbReference type="NCBI Taxonomy" id="2200763"/>
    <lineage>
        <taxon>Bacteria</taxon>
        <taxon>Bacillati</taxon>
        <taxon>Actinomycetota</taxon>
        <taxon>Actinomycetes</taxon>
        <taxon>Streptosporangiales</taxon>
        <taxon>Streptosporangiaceae</taxon>
        <taxon>Microbispora</taxon>
    </lineage>
</organism>
<dbReference type="PANTHER" id="PTHR11895:SF7">
    <property type="entry name" value="GLUTAMYL-TRNA(GLN) AMIDOTRANSFERASE SUBUNIT A, MITOCHONDRIAL"/>
    <property type="match status" value="1"/>
</dbReference>
<proteinExistence type="inferred from homology"/>
<comment type="similarity">
    <text evidence="1">Belongs to the amidase family.</text>
</comment>
<name>A0A5R8YH71_9ACTN</name>
<dbReference type="InterPro" id="IPR000120">
    <property type="entry name" value="Amidase"/>
</dbReference>
<dbReference type="Pfam" id="PF01425">
    <property type="entry name" value="Amidase"/>
    <property type="match status" value="2"/>
</dbReference>
<feature type="domain" description="Amidase" evidence="2">
    <location>
        <begin position="276"/>
        <end position="356"/>
    </location>
</feature>
<gene>
    <name evidence="3" type="ORF">FED44_34715</name>
</gene>
<sequence>MTSFPDLDATAIADLVTRREASAVEVVGAALDRLTEVDGCLRAFQEVWPERAIESAREVDRAVARGDRLRMAGVPIGVKAWQRGEAPQTRRLRHEGCVVLGLTSVPLPTRDWQTWGITDRGLTLNPWRLDRTPGGSSAGSGAAVASGIVPLATGSDGAGSLRIPAAWCGAIGLKPTNHTKALAVDGAIVRTSRDALLHSSVLNGTELENGHGPVRAAWSSTLGFAAVDPEQAGIARAAAERLRVARVIDWGDHPVVLADPEPAWRAAVNGRQHPVRQTNDDALAEVFRFADLLCTPTTPIAPHGHEGPGDAFAVALTWAFNLSGHPALSAPAGLAADGTPVGLQIVAAHGREGLLLRIARELEDVSGFGTSVQRPRTP</sequence>
<evidence type="ECO:0000313" key="3">
    <source>
        <dbReference type="EMBL" id="TLP50910.1"/>
    </source>
</evidence>
<reference evidence="3" key="1">
    <citation type="submission" date="2019-05" db="EMBL/GenBank/DDBJ databases">
        <title>Isolation, diversity and antifungal activity of Actinobacteria from wheat.</title>
        <authorList>
            <person name="Yu B."/>
        </authorList>
    </citation>
    <scope>NUCLEOTIDE SEQUENCE [LARGE SCALE GENOMIC DNA]</scope>
    <source>
        <strain evidence="3">NEAU-HEGS1-5</strain>
    </source>
</reference>
<evidence type="ECO:0000259" key="2">
    <source>
        <dbReference type="Pfam" id="PF01425"/>
    </source>
</evidence>
<feature type="domain" description="Amidase" evidence="2">
    <location>
        <begin position="85"/>
        <end position="177"/>
    </location>
</feature>
<dbReference type="EMBL" id="VANP01000025">
    <property type="protein sequence ID" value="TLP50910.1"/>
    <property type="molecule type" value="Genomic_DNA"/>
</dbReference>
<dbReference type="AlphaFoldDB" id="A0A5R8YH71"/>
<dbReference type="InterPro" id="IPR036928">
    <property type="entry name" value="AS_sf"/>
</dbReference>
<dbReference type="PANTHER" id="PTHR11895">
    <property type="entry name" value="TRANSAMIDASE"/>
    <property type="match status" value="1"/>
</dbReference>
<dbReference type="Proteomes" id="UP000309033">
    <property type="component" value="Unassembled WGS sequence"/>
</dbReference>
<comment type="caution">
    <text evidence="3">The sequence shown here is derived from an EMBL/GenBank/DDBJ whole genome shotgun (WGS) entry which is preliminary data.</text>
</comment>
<evidence type="ECO:0000256" key="1">
    <source>
        <dbReference type="ARBA" id="ARBA00009199"/>
    </source>
</evidence>
<keyword evidence="4" id="KW-1185">Reference proteome</keyword>
<dbReference type="OrthoDB" id="182039at2"/>
<dbReference type="Gene3D" id="3.90.1300.10">
    <property type="entry name" value="Amidase signature (AS) domain"/>
    <property type="match status" value="2"/>
</dbReference>
<dbReference type="GO" id="GO:0003824">
    <property type="term" value="F:catalytic activity"/>
    <property type="evidence" value="ECO:0007669"/>
    <property type="project" value="InterPro"/>
</dbReference>
<dbReference type="SUPFAM" id="SSF75304">
    <property type="entry name" value="Amidase signature (AS) enzymes"/>
    <property type="match status" value="1"/>
</dbReference>
<dbReference type="InterPro" id="IPR023631">
    <property type="entry name" value="Amidase_dom"/>
</dbReference>
<accession>A0A5R8YH71</accession>